<dbReference type="Pfam" id="PF07695">
    <property type="entry name" value="7TMR-DISM_7TM"/>
    <property type="match status" value="1"/>
</dbReference>
<feature type="transmembrane region" description="Helical" evidence="6">
    <location>
        <begin position="344"/>
        <end position="365"/>
    </location>
</feature>
<keyword evidence="11" id="KW-1185">Reference proteome</keyword>
<feature type="modified residue" description="4-aspartylphosphate" evidence="5">
    <location>
        <position position="756"/>
    </location>
</feature>
<dbReference type="InterPro" id="IPR011622">
    <property type="entry name" value="7TMR_DISM_rcpt_extracell_dom2"/>
</dbReference>
<dbReference type="Gene3D" id="2.60.40.2380">
    <property type="match status" value="1"/>
</dbReference>
<dbReference type="Pfam" id="PF07696">
    <property type="entry name" value="7TMR-DISMED2"/>
    <property type="match status" value="1"/>
</dbReference>
<dbReference type="CDD" id="cd00082">
    <property type="entry name" value="HisKA"/>
    <property type="match status" value="1"/>
</dbReference>
<proteinExistence type="predicted"/>
<dbReference type="SUPFAM" id="SSF55874">
    <property type="entry name" value="ATPase domain of HSP90 chaperone/DNA topoisomerase II/histidine kinase"/>
    <property type="match status" value="1"/>
</dbReference>
<organism evidence="10 11">
    <name type="scientific">Roseivirga echinicomitans</name>
    <dbReference type="NCBI Taxonomy" id="296218"/>
    <lineage>
        <taxon>Bacteria</taxon>
        <taxon>Pseudomonadati</taxon>
        <taxon>Bacteroidota</taxon>
        <taxon>Cytophagia</taxon>
        <taxon>Cytophagales</taxon>
        <taxon>Roseivirgaceae</taxon>
        <taxon>Roseivirga</taxon>
    </lineage>
</organism>
<keyword evidence="6" id="KW-1133">Transmembrane helix</keyword>
<dbReference type="Pfam" id="PF00512">
    <property type="entry name" value="HisKA"/>
    <property type="match status" value="1"/>
</dbReference>
<dbReference type="PROSITE" id="PS50109">
    <property type="entry name" value="HIS_KIN"/>
    <property type="match status" value="1"/>
</dbReference>
<feature type="transmembrane region" description="Helical" evidence="6">
    <location>
        <begin position="371"/>
        <end position="391"/>
    </location>
</feature>
<feature type="transmembrane region" description="Helical" evidence="6">
    <location>
        <begin position="284"/>
        <end position="303"/>
    </location>
</feature>
<dbReference type="InterPro" id="IPR036890">
    <property type="entry name" value="HATPase_C_sf"/>
</dbReference>
<dbReference type="SUPFAM" id="SSF52172">
    <property type="entry name" value="CheY-like"/>
    <property type="match status" value="1"/>
</dbReference>
<dbReference type="InterPro" id="IPR003594">
    <property type="entry name" value="HATPase_dom"/>
</dbReference>
<accession>A0A150X9V0</accession>
<dbReference type="PANTHER" id="PTHR45339:SF1">
    <property type="entry name" value="HYBRID SIGNAL TRANSDUCTION HISTIDINE KINASE J"/>
    <property type="match status" value="1"/>
</dbReference>
<comment type="catalytic activity">
    <reaction evidence="1">
        <text>ATP + protein L-histidine = ADP + protein N-phospho-L-histidine.</text>
        <dbReference type="EC" id="2.7.13.3"/>
    </reaction>
</comment>
<sequence>MPRVTILIILLVSGQSLLANTDSIADYWYQHRIYNNETQYIPASQVMVFRDDSNNLNYDQVKDFGTSYYIGLDEIDLFETNKTYWVKLVLSNHSERYQNLVVYTGDNSYSTIYFEKSGVLDSVKTGYFAPISERNIKKGFQSQFKLDLNEDESVSLLIKTKSLDNYPPRFDFRTVQLEKWSQQMEKKALLEGIFTGLLIILSVLGISLYLYVKKVVFLFYALYAITNTVYFLFFHGFLDPYIFPEHPENLSLLWLLPNLSAVFYFSFARHFLNTKEHYPKWDYYFKNFIIIMLTAFVVNAIYITVTKDVYNGLIVHNLFNIALSASVVVFILSLRKLNSLELRYFAIASIFLVTIALFASAQYILNLDAKIVPYVQLGVGIEIIFFALGLGHKMKKLVENQAITQESLIIQLVENEKLQEKTNSELKEKVAERTHQINVQNIELKKARKEAEQATKSKSDFLSVMSHEIRTPLNAIISLSHLMDIDNENEETQEYIDALKFSAESLSSLINDILDYNKIEAGKLRLEVIDFSLIDLLKNIRDSFKFKAHSKNIALDFHLSENTPNRLIGDPTRLTQIFNNLMSNALKFTEDGSIVVSADLLGIEDEKVSIEFTVTDTGIGIPEDKINEIFNDYEQASSDTARKYGGTGLGLSITQKLLGLHDSKVSVFSKLGEGTSFKFVIEFKLPETFDLLAANKADTIFDLKQAKILVVDDNYMNRMVLNRLFQKWNAEFHEASSGNKAFQKSNEEFFDLILMDIHMDEMDGFECTALIREKSELNKKTNIIGMTAFSKNDLQENPMRNVLDEFISKPFDPKELLNKLVFYLKKETPKET</sequence>
<dbReference type="Gene3D" id="1.10.287.130">
    <property type="match status" value="1"/>
</dbReference>
<feature type="domain" description="Response regulatory" evidence="9">
    <location>
        <begin position="707"/>
        <end position="824"/>
    </location>
</feature>
<feature type="chain" id="PRO_5007574333" description="histidine kinase" evidence="7">
    <location>
        <begin position="20"/>
        <end position="832"/>
    </location>
</feature>
<feature type="transmembrane region" description="Helical" evidence="6">
    <location>
        <begin position="217"/>
        <end position="238"/>
    </location>
</feature>
<dbReference type="CDD" id="cd16922">
    <property type="entry name" value="HATPase_EvgS-ArcB-TorS-like"/>
    <property type="match status" value="1"/>
</dbReference>
<evidence type="ECO:0000259" key="9">
    <source>
        <dbReference type="PROSITE" id="PS50110"/>
    </source>
</evidence>
<evidence type="ECO:0000256" key="6">
    <source>
        <dbReference type="SAM" id="Phobius"/>
    </source>
</evidence>
<dbReference type="FunFam" id="3.30.565.10:FF:000010">
    <property type="entry name" value="Sensor histidine kinase RcsC"/>
    <property type="match status" value="1"/>
</dbReference>
<feature type="transmembrane region" description="Helical" evidence="6">
    <location>
        <begin position="309"/>
        <end position="332"/>
    </location>
</feature>
<dbReference type="SMART" id="SM00448">
    <property type="entry name" value="REC"/>
    <property type="match status" value="1"/>
</dbReference>
<dbReference type="SUPFAM" id="SSF47384">
    <property type="entry name" value="Homodimeric domain of signal transducing histidine kinase"/>
    <property type="match status" value="1"/>
</dbReference>
<dbReference type="GO" id="GO:0000155">
    <property type="term" value="F:phosphorelay sensor kinase activity"/>
    <property type="evidence" value="ECO:0007669"/>
    <property type="project" value="InterPro"/>
</dbReference>
<dbReference type="InterPro" id="IPR011623">
    <property type="entry name" value="7TMR_DISM_rcpt_extracell_dom1"/>
</dbReference>
<dbReference type="CDD" id="cd17546">
    <property type="entry name" value="REC_hyHK_CKI1_RcsC-like"/>
    <property type="match status" value="1"/>
</dbReference>
<dbReference type="PRINTS" id="PR00344">
    <property type="entry name" value="BCTRLSENSOR"/>
</dbReference>
<dbReference type="InterPro" id="IPR003661">
    <property type="entry name" value="HisK_dim/P_dom"/>
</dbReference>
<keyword evidence="6" id="KW-0472">Membrane</keyword>
<gene>
    <name evidence="10" type="ORF">AWN68_07850</name>
</gene>
<evidence type="ECO:0000259" key="8">
    <source>
        <dbReference type="PROSITE" id="PS50109"/>
    </source>
</evidence>
<dbReference type="SMART" id="SM00388">
    <property type="entry name" value="HisKA"/>
    <property type="match status" value="1"/>
</dbReference>
<keyword evidence="4" id="KW-0902">Two-component regulatory system</keyword>
<keyword evidence="6" id="KW-0812">Transmembrane</keyword>
<keyword evidence="7" id="KW-0732">Signal</keyword>
<dbReference type="SMART" id="SM00387">
    <property type="entry name" value="HATPase_c"/>
    <property type="match status" value="1"/>
</dbReference>
<evidence type="ECO:0000256" key="7">
    <source>
        <dbReference type="SAM" id="SignalP"/>
    </source>
</evidence>
<dbReference type="InterPro" id="IPR036097">
    <property type="entry name" value="HisK_dim/P_sf"/>
</dbReference>
<feature type="domain" description="Histidine kinase" evidence="8">
    <location>
        <begin position="464"/>
        <end position="685"/>
    </location>
</feature>
<dbReference type="PROSITE" id="PS50110">
    <property type="entry name" value="RESPONSE_REGULATORY"/>
    <property type="match status" value="1"/>
</dbReference>
<reference evidence="10 11" key="1">
    <citation type="submission" date="2016-01" db="EMBL/GenBank/DDBJ databases">
        <title>Genome sequencing of Roseivirga echinicomitans KMM 6058.</title>
        <authorList>
            <person name="Selvaratnam C."/>
            <person name="Thevarajoo S."/>
            <person name="Goh K.M."/>
            <person name="Ee R."/>
            <person name="Chan K.-G."/>
            <person name="Chong C.S."/>
        </authorList>
    </citation>
    <scope>NUCLEOTIDE SEQUENCE [LARGE SCALE GENOMIC DNA]</scope>
    <source>
        <strain evidence="10 11">KMM 6058</strain>
    </source>
</reference>
<comment type="caution">
    <text evidence="10">The sequence shown here is derived from an EMBL/GenBank/DDBJ whole genome shotgun (WGS) entry which is preliminary data.</text>
</comment>
<keyword evidence="3 5" id="KW-0597">Phosphoprotein</keyword>
<feature type="transmembrane region" description="Helical" evidence="6">
    <location>
        <begin position="250"/>
        <end position="272"/>
    </location>
</feature>
<protein>
    <recommendedName>
        <fullName evidence="2">histidine kinase</fullName>
        <ecNumber evidence="2">2.7.13.3</ecNumber>
    </recommendedName>
</protein>
<name>A0A150X9V0_9BACT</name>
<dbReference type="RefSeq" id="WP_068416819.1">
    <property type="nucleotide sequence ID" value="NZ_LRDB01000045.1"/>
</dbReference>
<feature type="signal peptide" evidence="7">
    <location>
        <begin position="1"/>
        <end position="19"/>
    </location>
</feature>
<dbReference type="Pfam" id="PF00072">
    <property type="entry name" value="Response_reg"/>
    <property type="match status" value="1"/>
</dbReference>
<dbReference type="OrthoDB" id="9816309at2"/>
<evidence type="ECO:0000256" key="3">
    <source>
        <dbReference type="ARBA" id="ARBA00022553"/>
    </source>
</evidence>
<dbReference type="Gene3D" id="3.30.565.10">
    <property type="entry name" value="Histidine kinase-like ATPase, C-terminal domain"/>
    <property type="match status" value="1"/>
</dbReference>
<evidence type="ECO:0000256" key="1">
    <source>
        <dbReference type="ARBA" id="ARBA00000085"/>
    </source>
</evidence>
<dbReference type="PANTHER" id="PTHR45339">
    <property type="entry name" value="HYBRID SIGNAL TRANSDUCTION HISTIDINE KINASE J"/>
    <property type="match status" value="1"/>
</dbReference>
<dbReference type="EC" id="2.7.13.3" evidence="2"/>
<evidence type="ECO:0000256" key="4">
    <source>
        <dbReference type="ARBA" id="ARBA00023012"/>
    </source>
</evidence>
<dbReference type="InterPro" id="IPR001789">
    <property type="entry name" value="Sig_transdc_resp-reg_receiver"/>
</dbReference>
<dbReference type="InterPro" id="IPR011006">
    <property type="entry name" value="CheY-like_superfamily"/>
</dbReference>
<evidence type="ECO:0000313" key="11">
    <source>
        <dbReference type="Proteomes" id="UP000075615"/>
    </source>
</evidence>
<evidence type="ECO:0000256" key="5">
    <source>
        <dbReference type="PROSITE-ProRule" id="PRU00169"/>
    </source>
</evidence>
<dbReference type="InterPro" id="IPR004358">
    <property type="entry name" value="Sig_transdc_His_kin-like_C"/>
</dbReference>
<feature type="transmembrane region" description="Helical" evidence="6">
    <location>
        <begin position="188"/>
        <end position="210"/>
    </location>
</feature>
<dbReference type="EMBL" id="LRDB01000045">
    <property type="protein sequence ID" value="KYG75450.1"/>
    <property type="molecule type" value="Genomic_DNA"/>
</dbReference>
<dbReference type="STRING" id="296218.AWN68_07850"/>
<evidence type="ECO:0000313" key="10">
    <source>
        <dbReference type="EMBL" id="KYG75450.1"/>
    </source>
</evidence>
<dbReference type="AlphaFoldDB" id="A0A150X9V0"/>
<dbReference type="InterPro" id="IPR005467">
    <property type="entry name" value="His_kinase_dom"/>
</dbReference>
<evidence type="ECO:0000256" key="2">
    <source>
        <dbReference type="ARBA" id="ARBA00012438"/>
    </source>
</evidence>
<dbReference type="Gene3D" id="3.40.50.2300">
    <property type="match status" value="1"/>
</dbReference>
<dbReference type="Proteomes" id="UP000075615">
    <property type="component" value="Unassembled WGS sequence"/>
</dbReference>
<dbReference type="Pfam" id="PF02518">
    <property type="entry name" value="HATPase_c"/>
    <property type="match status" value="1"/>
</dbReference>